<gene>
    <name evidence="2" type="ORF">NYR54_05475</name>
</gene>
<dbReference type="RefSeq" id="WP_261514595.1">
    <property type="nucleotide sequence ID" value="NZ_JAODNV010000006.1"/>
</dbReference>
<evidence type="ECO:0000259" key="1">
    <source>
        <dbReference type="Pfam" id="PF08984"/>
    </source>
</evidence>
<name>A0A9X2X5U4_9HYPH</name>
<reference evidence="2" key="1">
    <citation type="submission" date="2022-08" db="EMBL/GenBank/DDBJ databases">
        <title>Chelativorans sichuanense sp. nov., a paraffin oil-degrading bacterium isolated from a mixture of oil-based drill cuttings and paddy soil.</title>
        <authorList>
            <person name="Yu J."/>
            <person name="Liu H."/>
            <person name="Chen Q."/>
        </authorList>
    </citation>
    <scope>NUCLEOTIDE SEQUENCE</scope>
    <source>
        <strain evidence="2">SCAU 2101</strain>
    </source>
</reference>
<feature type="domain" description="DUF1858" evidence="1">
    <location>
        <begin position="9"/>
        <end position="59"/>
    </location>
</feature>
<dbReference type="SUPFAM" id="SSF140683">
    <property type="entry name" value="SP0561-like"/>
    <property type="match status" value="1"/>
</dbReference>
<proteinExistence type="predicted"/>
<dbReference type="EMBL" id="JAODNV010000006">
    <property type="protein sequence ID" value="MCT8989742.1"/>
    <property type="molecule type" value="Genomic_DNA"/>
</dbReference>
<dbReference type="Pfam" id="PF08984">
    <property type="entry name" value="DUF1858"/>
    <property type="match status" value="1"/>
</dbReference>
<dbReference type="PANTHER" id="PTHR39341">
    <property type="entry name" value="BSL7085 PROTEIN"/>
    <property type="match status" value="1"/>
</dbReference>
<dbReference type="PANTHER" id="PTHR39341:SF1">
    <property type="entry name" value="DUF1858 DOMAIN-CONTAINING PROTEIN"/>
    <property type="match status" value="1"/>
</dbReference>
<protein>
    <submittedName>
        <fullName evidence="2">DUF1858 domain-containing protein</fullName>
    </submittedName>
</protein>
<comment type="caution">
    <text evidence="2">The sequence shown here is derived from an EMBL/GenBank/DDBJ whole genome shotgun (WGS) entry which is preliminary data.</text>
</comment>
<evidence type="ECO:0000313" key="3">
    <source>
        <dbReference type="Proteomes" id="UP001149009"/>
    </source>
</evidence>
<dbReference type="AlphaFoldDB" id="A0A9X2X5U4"/>
<accession>A0A9X2X5U4</accession>
<dbReference type="Gene3D" id="1.10.3910.10">
    <property type="entry name" value="SP0561-like"/>
    <property type="match status" value="1"/>
</dbReference>
<dbReference type="InterPro" id="IPR015077">
    <property type="entry name" value="DUF1858"/>
</dbReference>
<dbReference type="NCBIfam" id="TIGR03980">
    <property type="entry name" value="prismane_assoc"/>
    <property type="match status" value="1"/>
</dbReference>
<evidence type="ECO:0000313" key="2">
    <source>
        <dbReference type="EMBL" id="MCT8989742.1"/>
    </source>
</evidence>
<dbReference type="InterPro" id="IPR038062">
    <property type="entry name" value="ScdA-like_N_sf"/>
</dbReference>
<sequence>MAAPSRLDSEMTMDALMRRWPSTIPVVIRHGMLCVGCPIGRFHTVREACRAHEMDEALLIRDLIAAVVASR</sequence>
<dbReference type="Proteomes" id="UP001149009">
    <property type="component" value="Unassembled WGS sequence"/>
</dbReference>
<keyword evidence="3" id="KW-1185">Reference proteome</keyword>
<dbReference type="InterPro" id="IPR023883">
    <property type="entry name" value="CHP03980_redox-disulphide"/>
</dbReference>
<organism evidence="2 3">
    <name type="scientific">Chelativorans petroleitrophicus</name>
    <dbReference type="NCBI Taxonomy" id="2975484"/>
    <lineage>
        <taxon>Bacteria</taxon>
        <taxon>Pseudomonadati</taxon>
        <taxon>Pseudomonadota</taxon>
        <taxon>Alphaproteobacteria</taxon>
        <taxon>Hyphomicrobiales</taxon>
        <taxon>Phyllobacteriaceae</taxon>
        <taxon>Chelativorans</taxon>
    </lineage>
</organism>